<protein>
    <submittedName>
        <fullName evidence="3">CX9C domain-containing protein</fullName>
    </submittedName>
</protein>
<reference evidence="1 2" key="2">
    <citation type="submission" date="2018-11" db="EMBL/GenBank/DDBJ databases">
        <authorList>
            <consortium name="Pathogen Informatics"/>
        </authorList>
    </citation>
    <scope>NUCLEOTIDE SEQUENCE [LARGE SCALE GENOMIC DNA]</scope>
    <source>
        <strain evidence="1 2">MHpl1</strain>
    </source>
</reference>
<dbReference type="AlphaFoldDB" id="A0A0N4WU30"/>
<dbReference type="InterPro" id="IPR034595">
    <property type="entry name" value="NDUFAF8"/>
</dbReference>
<reference evidence="3" key="1">
    <citation type="submission" date="2017-02" db="UniProtKB">
        <authorList>
            <consortium name="WormBaseParasite"/>
        </authorList>
    </citation>
    <scope>IDENTIFICATION</scope>
</reference>
<sequence length="90" mass="10105">MPNERRILKFASTLAACTPEAAAYGACVSRQAERITKDACANEFSKLLDCVKKQLFKEMTDARCSCSVSFSWSSLYLEFAIVKQKNILEK</sequence>
<dbReference type="PANTHER" id="PTHR34561:SF1">
    <property type="entry name" value="NADH DEHYDROGENASE [UBIQUINONE] 1 ALPHA SUBCOMPLEX ASSEMBLY FACTOR 8"/>
    <property type="match status" value="1"/>
</dbReference>
<dbReference type="STRING" id="6290.A0A0N4WU30"/>
<dbReference type="PANTHER" id="PTHR34561">
    <property type="entry name" value="NADH DEHYDROGENASE [UBIQUINONE] 1 ALPHA SUBCOMPLEX ASSEMBLY FACTOR 8"/>
    <property type="match status" value="1"/>
</dbReference>
<dbReference type="Proteomes" id="UP000268014">
    <property type="component" value="Unassembled WGS sequence"/>
</dbReference>
<proteinExistence type="predicted"/>
<evidence type="ECO:0000313" key="1">
    <source>
        <dbReference type="EMBL" id="VDO55461.1"/>
    </source>
</evidence>
<accession>A0A0N4WU30</accession>
<keyword evidence="2" id="KW-1185">Reference proteome</keyword>
<dbReference type="GO" id="GO:0032981">
    <property type="term" value="P:mitochondrial respiratory chain complex I assembly"/>
    <property type="evidence" value="ECO:0007669"/>
    <property type="project" value="InterPro"/>
</dbReference>
<gene>
    <name evidence="1" type="ORF">HPLM_LOCUS15125</name>
</gene>
<organism evidence="3">
    <name type="scientific">Haemonchus placei</name>
    <name type="common">Barber's pole worm</name>
    <dbReference type="NCBI Taxonomy" id="6290"/>
    <lineage>
        <taxon>Eukaryota</taxon>
        <taxon>Metazoa</taxon>
        <taxon>Ecdysozoa</taxon>
        <taxon>Nematoda</taxon>
        <taxon>Chromadorea</taxon>
        <taxon>Rhabditida</taxon>
        <taxon>Rhabditina</taxon>
        <taxon>Rhabditomorpha</taxon>
        <taxon>Strongyloidea</taxon>
        <taxon>Trichostrongylidae</taxon>
        <taxon>Haemonchus</taxon>
    </lineage>
</organism>
<dbReference type="GO" id="GO:0005739">
    <property type="term" value="C:mitochondrion"/>
    <property type="evidence" value="ECO:0007669"/>
    <property type="project" value="InterPro"/>
</dbReference>
<evidence type="ECO:0000313" key="2">
    <source>
        <dbReference type="Proteomes" id="UP000268014"/>
    </source>
</evidence>
<evidence type="ECO:0000313" key="3">
    <source>
        <dbReference type="WBParaSite" id="HPLM_0001513301-mRNA-1"/>
    </source>
</evidence>
<name>A0A0N4WU30_HAEPC</name>
<dbReference type="WBParaSite" id="HPLM_0001513301-mRNA-1">
    <property type="protein sequence ID" value="HPLM_0001513301-mRNA-1"/>
    <property type="gene ID" value="HPLM_0001513301"/>
</dbReference>
<dbReference type="EMBL" id="UZAF01018845">
    <property type="protein sequence ID" value="VDO55461.1"/>
    <property type="molecule type" value="Genomic_DNA"/>
</dbReference>
<dbReference type="OrthoDB" id="3821113at2759"/>